<reference evidence="3" key="2">
    <citation type="submission" date="2019-04" db="EMBL/GenBank/DDBJ databases">
        <authorList>
            <person name="Kadobianskyi M."/>
            <person name="Schulze L."/>
            <person name="Schuelke M."/>
            <person name="Judkewitz B."/>
        </authorList>
    </citation>
    <scope>NUCLEOTIDE SEQUENCE</scope>
    <source>
        <strain evidence="3">Bolton</strain>
        <tissue evidence="3">Whole-body</tissue>
    </source>
</reference>
<feature type="region of interest" description="Disordered" evidence="1">
    <location>
        <begin position="1"/>
        <end position="55"/>
    </location>
</feature>
<feature type="compositionally biased region" description="Basic and acidic residues" evidence="1">
    <location>
        <begin position="31"/>
        <end position="47"/>
    </location>
</feature>
<sequence length="74" mass="8329">MMFSCCEDARGHSAAPRRSRPHSQHQSRAGPTERGRGERSVTRDHAPVEPVGGSLRGEVCPYQAIRMSHEWIQF</sequence>
<feature type="compositionally biased region" description="Basic residues" evidence="1">
    <location>
        <begin position="15"/>
        <end position="25"/>
    </location>
</feature>
<dbReference type="EMBL" id="SRMA01024003">
    <property type="protein sequence ID" value="TRZ02171.1"/>
    <property type="molecule type" value="Genomic_DNA"/>
</dbReference>
<proteinExistence type="predicted"/>
<dbReference type="Proteomes" id="UP000316079">
    <property type="component" value="Unassembled WGS sequence"/>
</dbReference>
<evidence type="ECO:0000313" key="2">
    <source>
        <dbReference type="EMBL" id="TRY85794.1"/>
    </source>
</evidence>
<gene>
    <name evidence="2" type="ORF">DNTS_014596</name>
    <name evidence="3" type="ORF">DNTS_014783</name>
</gene>
<protein>
    <submittedName>
        <fullName evidence="3">Uncharacterized protein</fullName>
    </submittedName>
</protein>
<keyword evidence="4" id="KW-1185">Reference proteome</keyword>
<evidence type="ECO:0000256" key="1">
    <source>
        <dbReference type="SAM" id="MobiDB-lite"/>
    </source>
</evidence>
<dbReference type="EMBL" id="SRMA01026257">
    <property type="protein sequence ID" value="TRY85794.1"/>
    <property type="molecule type" value="Genomic_DNA"/>
</dbReference>
<comment type="caution">
    <text evidence="3">The sequence shown here is derived from an EMBL/GenBank/DDBJ whole genome shotgun (WGS) entry which is preliminary data.</text>
</comment>
<dbReference type="AlphaFoldDB" id="A0A553RJ24"/>
<evidence type="ECO:0000313" key="3">
    <source>
        <dbReference type="EMBL" id="TRZ02171.1"/>
    </source>
</evidence>
<accession>A0A553RJ24</accession>
<organism evidence="3 4">
    <name type="scientific">Danionella cerebrum</name>
    <dbReference type="NCBI Taxonomy" id="2873325"/>
    <lineage>
        <taxon>Eukaryota</taxon>
        <taxon>Metazoa</taxon>
        <taxon>Chordata</taxon>
        <taxon>Craniata</taxon>
        <taxon>Vertebrata</taxon>
        <taxon>Euteleostomi</taxon>
        <taxon>Actinopterygii</taxon>
        <taxon>Neopterygii</taxon>
        <taxon>Teleostei</taxon>
        <taxon>Ostariophysi</taxon>
        <taxon>Cypriniformes</taxon>
        <taxon>Danionidae</taxon>
        <taxon>Danioninae</taxon>
        <taxon>Danionella</taxon>
    </lineage>
</organism>
<evidence type="ECO:0000313" key="4">
    <source>
        <dbReference type="Proteomes" id="UP000316079"/>
    </source>
</evidence>
<name>A0A553RJ24_9TELE</name>
<reference evidence="3 4" key="1">
    <citation type="journal article" date="2019" name="Sci. Data">
        <title>Hybrid genome assembly and annotation of Danionella translucida.</title>
        <authorList>
            <person name="Kadobianskyi M."/>
            <person name="Schulze L."/>
            <person name="Schuelke M."/>
            <person name="Judkewitz B."/>
        </authorList>
    </citation>
    <scope>NUCLEOTIDE SEQUENCE [LARGE SCALE GENOMIC DNA]</scope>
    <source>
        <strain evidence="3 4">Bolton</strain>
    </source>
</reference>